<dbReference type="Proteomes" id="UP001418222">
    <property type="component" value="Unassembled WGS sequence"/>
</dbReference>
<evidence type="ECO:0000259" key="1">
    <source>
        <dbReference type="Pfam" id="PF25276"/>
    </source>
</evidence>
<dbReference type="EMBL" id="JBBWWQ010000013">
    <property type="protein sequence ID" value="KAK8934040.1"/>
    <property type="molecule type" value="Genomic_DNA"/>
</dbReference>
<keyword evidence="3" id="KW-1185">Reference proteome</keyword>
<protein>
    <recommendedName>
        <fullName evidence="1">DUF7870 domain-containing protein</fullName>
    </recommendedName>
</protein>
<dbReference type="AlphaFoldDB" id="A0AAP0BA84"/>
<gene>
    <name evidence="2" type="ORF">KSP39_PZI015996</name>
</gene>
<dbReference type="InterPro" id="IPR057192">
    <property type="entry name" value="DUF7870"/>
</dbReference>
<evidence type="ECO:0000313" key="2">
    <source>
        <dbReference type="EMBL" id="KAK8934040.1"/>
    </source>
</evidence>
<evidence type="ECO:0000313" key="3">
    <source>
        <dbReference type="Proteomes" id="UP001418222"/>
    </source>
</evidence>
<reference evidence="2 3" key="1">
    <citation type="journal article" date="2022" name="Nat. Plants">
        <title>Genomes of leafy and leafless Platanthera orchids illuminate the evolution of mycoheterotrophy.</title>
        <authorList>
            <person name="Li M.H."/>
            <person name="Liu K.W."/>
            <person name="Li Z."/>
            <person name="Lu H.C."/>
            <person name="Ye Q.L."/>
            <person name="Zhang D."/>
            <person name="Wang J.Y."/>
            <person name="Li Y.F."/>
            <person name="Zhong Z.M."/>
            <person name="Liu X."/>
            <person name="Yu X."/>
            <person name="Liu D.K."/>
            <person name="Tu X.D."/>
            <person name="Liu B."/>
            <person name="Hao Y."/>
            <person name="Liao X.Y."/>
            <person name="Jiang Y.T."/>
            <person name="Sun W.H."/>
            <person name="Chen J."/>
            <person name="Chen Y.Q."/>
            <person name="Ai Y."/>
            <person name="Zhai J.W."/>
            <person name="Wu S.S."/>
            <person name="Zhou Z."/>
            <person name="Hsiao Y.Y."/>
            <person name="Wu W.L."/>
            <person name="Chen Y.Y."/>
            <person name="Lin Y.F."/>
            <person name="Hsu J.L."/>
            <person name="Li C.Y."/>
            <person name="Wang Z.W."/>
            <person name="Zhao X."/>
            <person name="Zhong W.Y."/>
            <person name="Ma X.K."/>
            <person name="Ma L."/>
            <person name="Huang J."/>
            <person name="Chen G.Z."/>
            <person name="Huang M.Z."/>
            <person name="Huang L."/>
            <person name="Peng D.H."/>
            <person name="Luo Y.B."/>
            <person name="Zou S.Q."/>
            <person name="Chen S.P."/>
            <person name="Lan S."/>
            <person name="Tsai W.C."/>
            <person name="Van de Peer Y."/>
            <person name="Liu Z.J."/>
        </authorList>
    </citation>
    <scope>NUCLEOTIDE SEQUENCE [LARGE SCALE GENOMIC DNA]</scope>
    <source>
        <strain evidence="2">Lor287</strain>
    </source>
</reference>
<proteinExistence type="predicted"/>
<feature type="domain" description="DUF7870" evidence="1">
    <location>
        <begin position="18"/>
        <end position="114"/>
    </location>
</feature>
<comment type="caution">
    <text evidence="2">The sequence shown here is derived from an EMBL/GenBank/DDBJ whole genome shotgun (WGS) entry which is preliminary data.</text>
</comment>
<name>A0AAP0BA84_9ASPA</name>
<dbReference type="PANTHER" id="PTHR44843:SF14">
    <property type="entry name" value="METHYLTRANSFERASE TYPE 11 DOMAIN-CONTAINING PROTEIN"/>
    <property type="match status" value="1"/>
</dbReference>
<dbReference type="PANTHER" id="PTHR44843">
    <property type="entry name" value="METHYLTRANSFERASE"/>
    <property type="match status" value="1"/>
</dbReference>
<accession>A0AAP0BA84</accession>
<dbReference type="Pfam" id="PF25276">
    <property type="entry name" value="DUF7870"/>
    <property type="match status" value="1"/>
</dbReference>
<sequence length="114" mass="13045">MGRIKAVVASSRGPSAENLQMIQGFDFAKWLKNMVTEKGFVVVKMDVEGTEFDPVPRLFDMGAICLVDELFLECHYNRWKSCCPGKSPPKYLNTYGQCIYLFSSLRENRVLVRQ</sequence>
<organism evidence="2 3">
    <name type="scientific">Platanthera zijinensis</name>
    <dbReference type="NCBI Taxonomy" id="2320716"/>
    <lineage>
        <taxon>Eukaryota</taxon>
        <taxon>Viridiplantae</taxon>
        <taxon>Streptophyta</taxon>
        <taxon>Embryophyta</taxon>
        <taxon>Tracheophyta</taxon>
        <taxon>Spermatophyta</taxon>
        <taxon>Magnoliopsida</taxon>
        <taxon>Liliopsida</taxon>
        <taxon>Asparagales</taxon>
        <taxon>Orchidaceae</taxon>
        <taxon>Orchidoideae</taxon>
        <taxon>Orchideae</taxon>
        <taxon>Orchidinae</taxon>
        <taxon>Platanthera</taxon>
    </lineage>
</organism>